<dbReference type="GO" id="GO:0005737">
    <property type="term" value="C:cytoplasm"/>
    <property type="evidence" value="ECO:0007669"/>
    <property type="project" value="UniProtKB-SubCell"/>
</dbReference>
<dbReference type="GO" id="GO:0070042">
    <property type="term" value="F:rRNA (uridine-N3-)-methyltransferase activity"/>
    <property type="evidence" value="ECO:0007669"/>
    <property type="project" value="TreeGrafter"/>
</dbReference>
<evidence type="ECO:0000256" key="3">
    <source>
        <dbReference type="ARBA" id="ARBA00012328"/>
    </source>
</evidence>
<gene>
    <name evidence="15" type="ORF">G3580_05670</name>
</gene>
<dbReference type="KEGG" id="azq:G3580_05670"/>
<dbReference type="PANTHER" id="PTHR30027:SF3">
    <property type="entry name" value="16S RRNA (URACIL(1498)-N(3))-METHYLTRANSFERASE"/>
    <property type="match status" value="1"/>
</dbReference>
<dbReference type="EC" id="2.1.1.193" evidence="3 12"/>
<dbReference type="Gene3D" id="3.40.1280.10">
    <property type="match status" value="1"/>
</dbReference>
<keyword evidence="8 12" id="KW-0808">Transferase</keyword>
<comment type="similarity">
    <text evidence="2 12">Belongs to the RNA methyltransferase RsmE family.</text>
</comment>
<comment type="catalytic activity">
    <reaction evidence="11 12">
        <text>uridine(1498) in 16S rRNA + S-adenosyl-L-methionine = N(3)-methyluridine(1498) in 16S rRNA + S-adenosyl-L-homocysteine + H(+)</text>
        <dbReference type="Rhea" id="RHEA:42920"/>
        <dbReference type="Rhea" id="RHEA-COMP:10283"/>
        <dbReference type="Rhea" id="RHEA-COMP:10284"/>
        <dbReference type="ChEBI" id="CHEBI:15378"/>
        <dbReference type="ChEBI" id="CHEBI:57856"/>
        <dbReference type="ChEBI" id="CHEBI:59789"/>
        <dbReference type="ChEBI" id="CHEBI:65315"/>
        <dbReference type="ChEBI" id="CHEBI:74502"/>
        <dbReference type="EC" id="2.1.1.193"/>
    </reaction>
</comment>
<keyword evidence="9 12" id="KW-0949">S-adenosyl-L-methionine</keyword>
<dbReference type="RefSeq" id="WP_173764342.1">
    <property type="nucleotide sequence ID" value="NZ_CP048836.1"/>
</dbReference>
<accession>A0A6C1B0S8</accession>
<dbReference type="InterPro" id="IPR046887">
    <property type="entry name" value="RsmE_PUA-like"/>
</dbReference>
<dbReference type="InterPro" id="IPR046886">
    <property type="entry name" value="RsmE_MTase_dom"/>
</dbReference>
<comment type="function">
    <text evidence="10 12">Specifically methylates the N3 position of the uracil ring of uridine 1498 (m3U1498) in 16S rRNA. Acts on the fully assembled 30S ribosomal subunit.</text>
</comment>
<evidence type="ECO:0000256" key="10">
    <source>
        <dbReference type="ARBA" id="ARBA00025699"/>
    </source>
</evidence>
<dbReference type="InterPro" id="IPR029026">
    <property type="entry name" value="tRNA_m1G_MTases_N"/>
</dbReference>
<evidence type="ECO:0000259" key="14">
    <source>
        <dbReference type="Pfam" id="PF20260"/>
    </source>
</evidence>
<protein>
    <recommendedName>
        <fullName evidence="4 12">Ribosomal RNA small subunit methyltransferase E</fullName>
        <ecNumber evidence="3 12">2.1.1.193</ecNumber>
    </recommendedName>
</protein>
<dbReference type="NCBIfam" id="NF008692">
    <property type="entry name" value="PRK11713.1-5"/>
    <property type="match status" value="1"/>
</dbReference>
<evidence type="ECO:0000256" key="9">
    <source>
        <dbReference type="ARBA" id="ARBA00022691"/>
    </source>
</evidence>
<dbReference type="SUPFAM" id="SSF75217">
    <property type="entry name" value="alpha/beta knot"/>
    <property type="match status" value="1"/>
</dbReference>
<keyword evidence="5 12" id="KW-0963">Cytoplasm</keyword>
<reference evidence="15 16" key="1">
    <citation type="submission" date="2020-02" db="EMBL/GenBank/DDBJ databases">
        <title>Nitrogenibacter mangrovi gen. nov., sp. nov. isolated from mangrove sediment, a denitrifying betaproteobacterium.</title>
        <authorList>
            <person name="Liao H."/>
            <person name="Tian Y."/>
        </authorList>
    </citation>
    <scope>NUCLEOTIDE SEQUENCE [LARGE SCALE GENOMIC DNA]</scope>
    <source>
        <strain evidence="15 16">M9-3-2</strain>
    </source>
</reference>
<name>A0A6C1B0S8_9RHOO</name>
<dbReference type="PIRSF" id="PIRSF015601">
    <property type="entry name" value="MTase_slr0722"/>
    <property type="match status" value="1"/>
</dbReference>
<organism evidence="15 16">
    <name type="scientific">Nitrogeniibacter mangrovi</name>
    <dbReference type="NCBI Taxonomy" id="2016596"/>
    <lineage>
        <taxon>Bacteria</taxon>
        <taxon>Pseudomonadati</taxon>
        <taxon>Pseudomonadota</taxon>
        <taxon>Betaproteobacteria</taxon>
        <taxon>Rhodocyclales</taxon>
        <taxon>Zoogloeaceae</taxon>
        <taxon>Nitrogeniibacter</taxon>
    </lineage>
</organism>
<dbReference type="Pfam" id="PF20260">
    <property type="entry name" value="PUA_4"/>
    <property type="match status" value="1"/>
</dbReference>
<evidence type="ECO:0000256" key="6">
    <source>
        <dbReference type="ARBA" id="ARBA00022552"/>
    </source>
</evidence>
<dbReference type="AlphaFoldDB" id="A0A6C1B0S8"/>
<feature type="domain" description="Ribosomal RNA small subunit methyltransferase E methyltransferase" evidence="13">
    <location>
        <begin position="74"/>
        <end position="232"/>
    </location>
</feature>
<keyword evidence="7 12" id="KW-0489">Methyltransferase</keyword>
<comment type="subcellular location">
    <subcellularLocation>
        <location evidence="1 12">Cytoplasm</location>
    </subcellularLocation>
</comment>
<evidence type="ECO:0000256" key="11">
    <source>
        <dbReference type="ARBA" id="ARBA00047944"/>
    </source>
</evidence>
<evidence type="ECO:0000256" key="5">
    <source>
        <dbReference type="ARBA" id="ARBA00022490"/>
    </source>
</evidence>
<dbReference type="SUPFAM" id="SSF88697">
    <property type="entry name" value="PUA domain-like"/>
    <property type="match status" value="1"/>
</dbReference>
<evidence type="ECO:0000256" key="1">
    <source>
        <dbReference type="ARBA" id="ARBA00004496"/>
    </source>
</evidence>
<dbReference type="CDD" id="cd18084">
    <property type="entry name" value="RsmE-like"/>
    <property type="match status" value="1"/>
</dbReference>
<evidence type="ECO:0000256" key="12">
    <source>
        <dbReference type="PIRNR" id="PIRNR015601"/>
    </source>
</evidence>
<dbReference type="EMBL" id="CP048836">
    <property type="protein sequence ID" value="QID17177.1"/>
    <property type="molecule type" value="Genomic_DNA"/>
</dbReference>
<dbReference type="Proteomes" id="UP000501991">
    <property type="component" value="Chromosome"/>
</dbReference>
<keyword evidence="6 12" id="KW-0698">rRNA processing</keyword>
<evidence type="ECO:0000313" key="16">
    <source>
        <dbReference type="Proteomes" id="UP000501991"/>
    </source>
</evidence>
<evidence type="ECO:0000259" key="13">
    <source>
        <dbReference type="Pfam" id="PF04452"/>
    </source>
</evidence>
<evidence type="ECO:0000313" key="15">
    <source>
        <dbReference type="EMBL" id="QID17177.1"/>
    </source>
</evidence>
<keyword evidence="16" id="KW-1185">Reference proteome</keyword>
<evidence type="ECO:0000256" key="7">
    <source>
        <dbReference type="ARBA" id="ARBA00022603"/>
    </source>
</evidence>
<dbReference type="InterPro" id="IPR015947">
    <property type="entry name" value="PUA-like_sf"/>
</dbReference>
<dbReference type="PANTHER" id="PTHR30027">
    <property type="entry name" value="RIBOSOMAL RNA SMALL SUBUNIT METHYLTRANSFERASE E"/>
    <property type="match status" value="1"/>
</dbReference>
<proteinExistence type="inferred from homology"/>
<dbReference type="InterPro" id="IPR006700">
    <property type="entry name" value="RsmE"/>
</dbReference>
<sequence length="238" mass="24938">MIFRFFCPIPLAAGDCVTLPEAAAHHATRVLRLAPGASVILFDGEGAACAGTLTALKPHVTVQLAEALAPEPEPACRITLVQALASGDKMDWVVQKAVELGVHAIVPVAAKRSVLKLEGERAVKRLAHWRSVAVSACEQSGRNRVPEVAPVQALSRWLARADGGWVLAPGAAQALRTQPAPAGALTLLVGPEGGWEDEELAAMTARGIQPIRLGPRVLRTETAGLAALAAIQALWGDF</sequence>
<dbReference type="Pfam" id="PF04452">
    <property type="entry name" value="Methyltrans_RNA"/>
    <property type="match status" value="1"/>
</dbReference>
<dbReference type="GO" id="GO:0070475">
    <property type="term" value="P:rRNA base methylation"/>
    <property type="evidence" value="ECO:0007669"/>
    <property type="project" value="TreeGrafter"/>
</dbReference>
<dbReference type="InterPro" id="IPR029028">
    <property type="entry name" value="Alpha/beta_knot_MTases"/>
</dbReference>
<evidence type="ECO:0000256" key="2">
    <source>
        <dbReference type="ARBA" id="ARBA00005528"/>
    </source>
</evidence>
<evidence type="ECO:0000256" key="8">
    <source>
        <dbReference type="ARBA" id="ARBA00022679"/>
    </source>
</evidence>
<dbReference type="NCBIfam" id="TIGR00046">
    <property type="entry name" value="RsmE family RNA methyltransferase"/>
    <property type="match status" value="1"/>
</dbReference>
<feature type="domain" description="Ribosomal RNA small subunit methyltransferase E PUA-like" evidence="14">
    <location>
        <begin position="19"/>
        <end position="60"/>
    </location>
</feature>
<evidence type="ECO:0000256" key="4">
    <source>
        <dbReference type="ARBA" id="ARBA00013673"/>
    </source>
</evidence>